<name>A0AA86JJP6_9CLOT</name>
<dbReference type="Proteomes" id="UP000789738">
    <property type="component" value="Unassembled WGS sequence"/>
</dbReference>
<dbReference type="GO" id="GO:0006310">
    <property type="term" value="P:DNA recombination"/>
    <property type="evidence" value="ECO:0007669"/>
    <property type="project" value="UniProtKB-KW"/>
</dbReference>
<dbReference type="InterPro" id="IPR011010">
    <property type="entry name" value="DNA_brk_join_enz"/>
</dbReference>
<evidence type="ECO:0000256" key="1">
    <source>
        <dbReference type="ARBA" id="ARBA00023172"/>
    </source>
</evidence>
<dbReference type="PANTHER" id="PTHR30349">
    <property type="entry name" value="PHAGE INTEGRASE-RELATED"/>
    <property type="match status" value="1"/>
</dbReference>
<dbReference type="Pfam" id="PF00589">
    <property type="entry name" value="Phage_integrase"/>
    <property type="match status" value="1"/>
</dbReference>
<dbReference type="PROSITE" id="PS51898">
    <property type="entry name" value="TYR_RECOMBINASE"/>
    <property type="match status" value="1"/>
</dbReference>
<organism evidence="3 4">
    <name type="scientific">Clostridium neonatale</name>
    <dbReference type="NCBI Taxonomy" id="137838"/>
    <lineage>
        <taxon>Bacteria</taxon>
        <taxon>Bacillati</taxon>
        <taxon>Bacillota</taxon>
        <taxon>Clostridia</taxon>
        <taxon>Eubacteriales</taxon>
        <taxon>Clostridiaceae</taxon>
        <taxon>Clostridium</taxon>
    </lineage>
</organism>
<dbReference type="AlphaFoldDB" id="A0AA86JJP6"/>
<accession>A0AA86JJP6</accession>
<dbReference type="EMBL" id="CAKJVE010000001">
    <property type="protein sequence ID" value="CAG9701557.1"/>
    <property type="molecule type" value="Genomic_DNA"/>
</dbReference>
<dbReference type="RefSeq" id="WP_342350121.1">
    <property type="nucleotide sequence ID" value="NZ_CAKJVE010000001.1"/>
</dbReference>
<proteinExistence type="predicted"/>
<evidence type="ECO:0000313" key="3">
    <source>
        <dbReference type="EMBL" id="CAG9701557.1"/>
    </source>
</evidence>
<dbReference type="Gene3D" id="1.10.443.10">
    <property type="entry name" value="Intergrase catalytic core"/>
    <property type="match status" value="1"/>
</dbReference>
<feature type="domain" description="Tyr recombinase" evidence="2">
    <location>
        <begin position="67"/>
        <end position="250"/>
    </location>
</feature>
<reference evidence="3" key="1">
    <citation type="submission" date="2021-10" db="EMBL/GenBank/DDBJ databases">
        <authorList>
            <person name="Mesa V."/>
        </authorList>
    </citation>
    <scope>NUCLEOTIDE SEQUENCE</scope>
    <source>
        <strain evidence="3">CC3_PB</strain>
    </source>
</reference>
<evidence type="ECO:0000313" key="4">
    <source>
        <dbReference type="Proteomes" id="UP000789738"/>
    </source>
</evidence>
<dbReference type="InterPro" id="IPR002104">
    <property type="entry name" value="Integrase_catalytic"/>
</dbReference>
<dbReference type="GO" id="GO:0003677">
    <property type="term" value="F:DNA binding"/>
    <property type="evidence" value="ECO:0007669"/>
    <property type="project" value="InterPro"/>
</dbReference>
<gene>
    <name evidence="3" type="ORF">CNEO_10091</name>
</gene>
<evidence type="ECO:0000259" key="2">
    <source>
        <dbReference type="PROSITE" id="PS51898"/>
    </source>
</evidence>
<dbReference type="InterPro" id="IPR050090">
    <property type="entry name" value="Tyrosine_recombinase_XerCD"/>
</dbReference>
<dbReference type="GO" id="GO:0015074">
    <property type="term" value="P:DNA integration"/>
    <property type="evidence" value="ECO:0007669"/>
    <property type="project" value="InterPro"/>
</dbReference>
<dbReference type="PANTHER" id="PTHR30349:SF82">
    <property type="entry name" value="INTEGRASE_RECOMBINASE YOEC-RELATED"/>
    <property type="match status" value="1"/>
</dbReference>
<keyword evidence="1" id="KW-0233">DNA recombination</keyword>
<comment type="caution">
    <text evidence="3">The sequence shown here is derived from an EMBL/GenBank/DDBJ whole genome shotgun (WGS) entry which is preliminary data.</text>
</comment>
<protein>
    <submittedName>
        <fullName evidence="3">Integrase</fullName>
    </submittedName>
</protein>
<dbReference type="InterPro" id="IPR013762">
    <property type="entry name" value="Integrase-like_cat_sf"/>
</dbReference>
<dbReference type="SUPFAM" id="SSF56349">
    <property type="entry name" value="DNA breaking-rejoining enzymes"/>
    <property type="match status" value="1"/>
</dbReference>
<sequence>MSDTVIKELNKLIDKIGPEKLSSETFDILVKNIITSNDEITNNDNKSDNSEISSTEKKVKKSNKAGIATRALEEDEFHQIISLILSGFEYKNDKGTTSFFHPNPHIALALSLQASLGLRISDIKRLKVKNFQKDKLEILEKKTNKLQYRDIDPQISEYVRDYALEHNLGINDAIINVSTRWIQKCLQIVSKHLGLTNISTHSFRKYFAMYVYYKTNGDINLLKSLLNHSSIAVTERYLRTNQKKMDEISRSINF</sequence>